<dbReference type="AlphaFoldDB" id="A0A419T8Y9"/>
<keyword evidence="4 6" id="KW-1133">Transmembrane helix</keyword>
<evidence type="ECO:0000313" key="8">
    <source>
        <dbReference type="Proteomes" id="UP000284177"/>
    </source>
</evidence>
<keyword evidence="8" id="KW-1185">Reference proteome</keyword>
<feature type="transmembrane region" description="Helical" evidence="6">
    <location>
        <begin position="6"/>
        <end position="26"/>
    </location>
</feature>
<keyword evidence="5 6" id="KW-0472">Membrane</keyword>
<evidence type="ECO:0000256" key="1">
    <source>
        <dbReference type="ARBA" id="ARBA00004236"/>
    </source>
</evidence>
<dbReference type="InterPro" id="IPR005899">
    <property type="entry name" value="Na_pump_deCOase"/>
</dbReference>
<keyword evidence="3 6" id="KW-0812">Transmembrane</keyword>
<keyword evidence="2" id="KW-1003">Cell membrane</keyword>
<comment type="caution">
    <text evidence="7">The sequence shown here is derived from an EMBL/GenBank/DDBJ whole genome shotgun (WGS) entry which is preliminary data.</text>
</comment>
<dbReference type="NCBIfam" id="TIGR01195">
    <property type="entry name" value="oadG_fam"/>
    <property type="match status" value="1"/>
</dbReference>
<dbReference type="Proteomes" id="UP000284177">
    <property type="component" value="Unassembled WGS sequence"/>
</dbReference>
<evidence type="ECO:0000313" key="7">
    <source>
        <dbReference type="EMBL" id="RKD33939.1"/>
    </source>
</evidence>
<evidence type="ECO:0000256" key="6">
    <source>
        <dbReference type="SAM" id="Phobius"/>
    </source>
</evidence>
<evidence type="ECO:0000256" key="4">
    <source>
        <dbReference type="ARBA" id="ARBA00022989"/>
    </source>
</evidence>
<dbReference type="Pfam" id="PF04277">
    <property type="entry name" value="OAD_gamma"/>
    <property type="match status" value="1"/>
</dbReference>
<proteinExistence type="predicted"/>
<accession>A0A419T8Y9</accession>
<dbReference type="GO" id="GO:0036376">
    <property type="term" value="P:sodium ion export across plasma membrane"/>
    <property type="evidence" value="ECO:0007669"/>
    <property type="project" value="InterPro"/>
</dbReference>
<evidence type="ECO:0000256" key="5">
    <source>
        <dbReference type="ARBA" id="ARBA00023136"/>
    </source>
</evidence>
<name>A0A419T8Y9_9FIRM</name>
<organism evidence="7 8">
    <name type="scientific">Thermohalobacter berrensis</name>
    <dbReference type="NCBI Taxonomy" id="99594"/>
    <lineage>
        <taxon>Bacteria</taxon>
        <taxon>Bacillati</taxon>
        <taxon>Bacillota</taxon>
        <taxon>Tissierellia</taxon>
        <taxon>Tissierellales</taxon>
        <taxon>Thermohalobacteraceae</taxon>
        <taxon>Thermohalobacter</taxon>
    </lineage>
</organism>
<dbReference type="EMBL" id="MCIB01000003">
    <property type="protein sequence ID" value="RKD33939.1"/>
    <property type="molecule type" value="Genomic_DNA"/>
</dbReference>
<dbReference type="GO" id="GO:0015081">
    <property type="term" value="F:sodium ion transmembrane transporter activity"/>
    <property type="evidence" value="ECO:0007669"/>
    <property type="project" value="InterPro"/>
</dbReference>
<sequence>MSQALIITVMSMGIVFLALLAISYIISGFEKVFYKRDNKTVVKKDSQNKKVTKNMDNEKDKTDEDEEELIAVIAAAIAANLSKSIKDIKIRSIRRVPQSTSIWAKAGREEQIYNKL</sequence>
<gene>
    <name evidence="7" type="ORF">BET03_08055</name>
</gene>
<evidence type="ECO:0000256" key="3">
    <source>
        <dbReference type="ARBA" id="ARBA00022692"/>
    </source>
</evidence>
<dbReference type="GO" id="GO:0005886">
    <property type="term" value="C:plasma membrane"/>
    <property type="evidence" value="ECO:0007669"/>
    <property type="project" value="UniProtKB-SubCell"/>
</dbReference>
<comment type="subcellular location">
    <subcellularLocation>
        <location evidence="1">Cell membrane</location>
    </subcellularLocation>
</comment>
<reference evidence="7 8" key="1">
    <citation type="submission" date="2016-08" db="EMBL/GenBank/DDBJ databases">
        <title>Novel Firmicutes and Novel Genomes.</title>
        <authorList>
            <person name="Poppleton D.I."/>
            <person name="Gribaldo S."/>
        </authorList>
    </citation>
    <scope>NUCLEOTIDE SEQUENCE [LARGE SCALE GENOMIC DNA]</scope>
    <source>
        <strain evidence="7 8">CTT3</strain>
    </source>
</reference>
<protein>
    <submittedName>
        <fullName evidence="7">Uncharacterized protein</fullName>
    </submittedName>
</protein>
<evidence type="ECO:0000256" key="2">
    <source>
        <dbReference type="ARBA" id="ARBA00022475"/>
    </source>
</evidence>